<dbReference type="RefSeq" id="WP_092994849.1">
    <property type="nucleotide sequence ID" value="NZ_FMWD01000004.1"/>
</dbReference>
<dbReference type="OrthoDB" id="9788289at2"/>
<dbReference type="InterPro" id="IPR006698">
    <property type="entry name" value="UPF0229"/>
</dbReference>
<evidence type="ECO:0000313" key="3">
    <source>
        <dbReference type="Proteomes" id="UP000199648"/>
    </source>
</evidence>
<evidence type="ECO:0000313" key="2">
    <source>
        <dbReference type="EMBL" id="SCZ57849.1"/>
    </source>
</evidence>
<dbReference type="InterPro" id="IPR036465">
    <property type="entry name" value="vWFA_dom_sf"/>
</dbReference>
<gene>
    <name evidence="2" type="ORF">SAMN03097708_01523</name>
</gene>
<sequence length="392" mass="45042">MSERNQHHSTTSADTRWYDLFSRGSRDWLRHNEKVREAVRDHVMDIAAEADVLSGSGERRVQVPVRFLEHYRFKLAKGKQSKGVGQGKVQPGDVLRHGQAQGEGGKSGSGSGEGGLEFVLEFKVDELVDWLWEELELPNLEPRANTIDEDEFTRAGWDKKGARARLDRRRSMKESIKRRVVQPEGPVFTNEDLRYRQLVRRPRPSTNAVVFFALDVSSSVTEQERRLAKTFFFWALQGLRRQYEHIETVFVAHTVRAWEFPEQEFFQARAQGGTVASTAFNKVLEVIDERYDPGRYNIYLFYASDGENFADDRQPAGAALDQLCPMSSFIGYLETGRTVQSDYQTETSRLFQRAALRGFPVATYPLAEEGHIWAAIRHFFRRQAAEQEEVQV</sequence>
<dbReference type="STRING" id="415747.SAMN03097708_01523"/>
<name>A0A1G5Q9A7_9GAMM</name>
<dbReference type="AlphaFoldDB" id="A0A1G5Q9A7"/>
<dbReference type="SUPFAM" id="SSF53300">
    <property type="entry name" value="vWA-like"/>
    <property type="match status" value="1"/>
</dbReference>
<dbReference type="PANTHER" id="PTHR30510">
    <property type="entry name" value="UPF0229 PROTEIN YEAH"/>
    <property type="match status" value="1"/>
</dbReference>
<feature type="compositionally biased region" description="Low complexity" evidence="1">
    <location>
        <begin position="81"/>
        <end position="90"/>
    </location>
</feature>
<reference evidence="2 3" key="1">
    <citation type="submission" date="2016-10" db="EMBL/GenBank/DDBJ databases">
        <authorList>
            <person name="de Groot N.N."/>
        </authorList>
    </citation>
    <scope>NUCLEOTIDE SEQUENCE [LARGE SCALE GENOMIC DNA]</scope>
    <source>
        <strain evidence="2 3">HLD2</strain>
    </source>
</reference>
<dbReference type="Pfam" id="PF04285">
    <property type="entry name" value="DUF444"/>
    <property type="match status" value="2"/>
</dbReference>
<dbReference type="Proteomes" id="UP000199648">
    <property type="component" value="Unassembled WGS sequence"/>
</dbReference>
<evidence type="ECO:0000256" key="1">
    <source>
        <dbReference type="SAM" id="MobiDB-lite"/>
    </source>
</evidence>
<feature type="region of interest" description="Disordered" evidence="1">
    <location>
        <begin position="79"/>
        <end position="112"/>
    </location>
</feature>
<keyword evidence="3" id="KW-1185">Reference proteome</keyword>
<proteinExistence type="predicted"/>
<dbReference type="PANTHER" id="PTHR30510:SF2">
    <property type="entry name" value="UPF0229 PROTEIN YEAH"/>
    <property type="match status" value="1"/>
</dbReference>
<organism evidence="2 3">
    <name type="scientific">Thiohalomonas denitrificans</name>
    <dbReference type="NCBI Taxonomy" id="415747"/>
    <lineage>
        <taxon>Bacteria</taxon>
        <taxon>Pseudomonadati</taxon>
        <taxon>Pseudomonadota</taxon>
        <taxon>Gammaproteobacteria</taxon>
        <taxon>Thiohalomonadales</taxon>
        <taxon>Thiohalomonadaceae</taxon>
        <taxon>Thiohalomonas</taxon>
    </lineage>
</organism>
<dbReference type="EMBL" id="FMWD01000004">
    <property type="protein sequence ID" value="SCZ57849.1"/>
    <property type="molecule type" value="Genomic_DNA"/>
</dbReference>
<feature type="compositionally biased region" description="Gly residues" evidence="1">
    <location>
        <begin position="101"/>
        <end position="112"/>
    </location>
</feature>
<accession>A0A1G5Q9A7</accession>
<protein>
    <submittedName>
        <fullName evidence="2">Uncharacterized protein</fullName>
    </submittedName>
</protein>